<dbReference type="Proteomes" id="UP001148614">
    <property type="component" value="Unassembled WGS sequence"/>
</dbReference>
<organism evidence="1 2">
    <name type="scientific">Xylaria arbuscula</name>
    <dbReference type="NCBI Taxonomy" id="114810"/>
    <lineage>
        <taxon>Eukaryota</taxon>
        <taxon>Fungi</taxon>
        <taxon>Dikarya</taxon>
        <taxon>Ascomycota</taxon>
        <taxon>Pezizomycotina</taxon>
        <taxon>Sordariomycetes</taxon>
        <taxon>Xylariomycetidae</taxon>
        <taxon>Xylariales</taxon>
        <taxon>Xylariaceae</taxon>
        <taxon>Xylaria</taxon>
    </lineage>
</organism>
<evidence type="ECO:0000313" key="2">
    <source>
        <dbReference type="Proteomes" id="UP001148614"/>
    </source>
</evidence>
<comment type="caution">
    <text evidence="1">The sequence shown here is derived from an EMBL/GenBank/DDBJ whole genome shotgun (WGS) entry which is preliminary data.</text>
</comment>
<dbReference type="AlphaFoldDB" id="A0A9W8NMG5"/>
<keyword evidence="2" id="KW-1185">Reference proteome</keyword>
<dbReference type="EMBL" id="JANPWZ010000140">
    <property type="protein sequence ID" value="KAJ3579028.1"/>
    <property type="molecule type" value="Genomic_DNA"/>
</dbReference>
<gene>
    <name evidence="1" type="ORF">NPX13_g1535</name>
</gene>
<proteinExistence type="predicted"/>
<protein>
    <submittedName>
        <fullName evidence="1">Uncharacterized protein</fullName>
    </submittedName>
</protein>
<evidence type="ECO:0000313" key="1">
    <source>
        <dbReference type="EMBL" id="KAJ3579028.1"/>
    </source>
</evidence>
<dbReference type="VEuPathDB" id="FungiDB:F4678DRAFT_484953"/>
<reference evidence="1" key="1">
    <citation type="submission" date="2022-07" db="EMBL/GenBank/DDBJ databases">
        <title>Genome Sequence of Xylaria arbuscula.</title>
        <authorList>
            <person name="Buettner E."/>
        </authorList>
    </citation>
    <scope>NUCLEOTIDE SEQUENCE</scope>
    <source>
        <strain evidence="1">VT107</strain>
    </source>
</reference>
<name>A0A9W8NMG5_9PEZI</name>
<sequence>MDWLCRYSKDAPSSPWAERFPDETTLYESDNVNHSLLAPEYPRVNDAKYYDPGGPPDQQLIPLSYQEVDKFLAGEKVQRTKFYQLHTWQALIFRRYLQFSPRTGFISGGHRPADAKTTGLPFNSPQPLGLPSSLPTNLLSEEQKHFQVYMNERIQVNEANWFSFFGKWRWFDWIHSIPDSTEQPERTWTVDDSDVWNILRVSIELADRMLKALIHDKNEGVSRFTSATGFYHMDYFGPTPSPDASVLLSHHKEELISEFRGETSCQWDSILAYSPEDWAKRLEQLLGLVIWSFGYLDYAVDGCCGVAHIDDNNSRPYDALILLHIGWFETLLKSDLTLEERCSMQVGIAVTILHELGHAIIRCRYKNDNYAGNMLNPQRSGVTPPEPFIDGEGFRECGFYMEHEFFGGCQFRLRNDRFGIPLVIVSYEYPWCWASHDRVPDATYARDGHVGYVDHVPSTWISKMLSESFWQDLNFPRKSENFFHNNRIGRVKYTIQNMRPQYSVKLLLEDPDLLTHKYPEDRILVDDILETNRQWMNYREFWYQRTFKEWDSTPIARRMVGWVDDSSADTFKNDMPMIGKTRHYWVWYCIGLLMEASIPISLRSIHRYRGPPIKWNHQLMPSQEAAAAGNVDMIFVRANSFGEQNEASRPRAMFNNQVRGIHTDNFTQLDFVDLVDDILQMVVMDGAVVAPGFISAIANASQQLRADREALRASYSNASRARWASKWFFEFPEYDPKLYHLVNGNTVPFKP</sequence>
<accession>A0A9W8NMG5</accession>